<feature type="transmembrane region" description="Helical" evidence="1">
    <location>
        <begin position="53"/>
        <end position="72"/>
    </location>
</feature>
<feature type="transmembrane region" description="Helical" evidence="1">
    <location>
        <begin position="16"/>
        <end position="33"/>
    </location>
</feature>
<comment type="caution">
    <text evidence="2">The sequence shown here is derived from an EMBL/GenBank/DDBJ whole genome shotgun (WGS) entry which is preliminary data.</text>
</comment>
<dbReference type="InterPro" id="IPR045407">
    <property type="entry name" value="DUF6512"/>
</dbReference>
<feature type="transmembrane region" description="Helical" evidence="1">
    <location>
        <begin position="84"/>
        <end position="104"/>
    </location>
</feature>
<reference evidence="2" key="2">
    <citation type="submission" date="2021-09" db="EMBL/GenBank/DDBJ databases">
        <authorList>
            <person name="Gilroy R."/>
        </authorList>
    </citation>
    <scope>NUCLEOTIDE SEQUENCE</scope>
    <source>
        <strain evidence="2">USAMLcec4-12693</strain>
    </source>
</reference>
<keyword evidence="1" id="KW-0472">Membrane</keyword>
<accession>A0A9D2W059</accession>
<feature type="transmembrane region" description="Helical" evidence="1">
    <location>
        <begin position="110"/>
        <end position="134"/>
    </location>
</feature>
<feature type="transmembrane region" description="Helical" evidence="1">
    <location>
        <begin position="146"/>
        <end position="166"/>
    </location>
</feature>
<name>A0A9D2W059_9FIRM</name>
<sequence length="176" mass="20368">MPFQKNIRKYVDRQDLPFFLLVVFLGCINHFVYDWSHGLALAALFCPVSESTWEHLKLLFFPFLLSSLLYYYKYKPRTARFLYSRFLGAVCGICSIIVLFYTYTGITGQSFLIIDILIFCLSTGLSFLMSSFFYQTLSSIPSSTVSAALWIILSFAFFFFTCYPLNLPLFFPPDIV</sequence>
<evidence type="ECO:0000313" key="2">
    <source>
        <dbReference type="EMBL" id="HJH50907.1"/>
    </source>
</evidence>
<dbReference type="AlphaFoldDB" id="A0A9D2W059"/>
<proteinExistence type="predicted"/>
<dbReference type="PROSITE" id="PS51257">
    <property type="entry name" value="PROKAR_LIPOPROTEIN"/>
    <property type="match status" value="1"/>
</dbReference>
<protein>
    <submittedName>
        <fullName evidence="2">DUF6512 family protein</fullName>
    </submittedName>
</protein>
<evidence type="ECO:0000256" key="1">
    <source>
        <dbReference type="SAM" id="Phobius"/>
    </source>
</evidence>
<evidence type="ECO:0000313" key="3">
    <source>
        <dbReference type="Proteomes" id="UP000813420"/>
    </source>
</evidence>
<dbReference type="EMBL" id="DYXE01000091">
    <property type="protein sequence ID" value="HJH50907.1"/>
    <property type="molecule type" value="Genomic_DNA"/>
</dbReference>
<dbReference type="Proteomes" id="UP000813420">
    <property type="component" value="Unassembled WGS sequence"/>
</dbReference>
<organism evidence="2 3">
    <name type="scientific">Merdimonas faecis</name>
    <dbReference type="NCBI Taxonomy" id="1653435"/>
    <lineage>
        <taxon>Bacteria</taxon>
        <taxon>Bacillati</taxon>
        <taxon>Bacillota</taxon>
        <taxon>Clostridia</taxon>
        <taxon>Lachnospirales</taxon>
        <taxon>Lachnospiraceae</taxon>
        <taxon>Merdimonas</taxon>
    </lineage>
</organism>
<keyword evidence="1" id="KW-1133">Transmembrane helix</keyword>
<dbReference type="OrthoDB" id="48209at2"/>
<keyword evidence="1" id="KW-0812">Transmembrane</keyword>
<gene>
    <name evidence="2" type="ORF">K8V39_11695</name>
</gene>
<reference evidence="2" key="1">
    <citation type="journal article" date="2021" name="PeerJ">
        <title>Extensive microbial diversity within the chicken gut microbiome revealed by metagenomics and culture.</title>
        <authorList>
            <person name="Gilroy R."/>
            <person name="Ravi A."/>
            <person name="Getino M."/>
            <person name="Pursley I."/>
            <person name="Horton D.L."/>
            <person name="Alikhan N.F."/>
            <person name="Baker D."/>
            <person name="Gharbi K."/>
            <person name="Hall N."/>
            <person name="Watson M."/>
            <person name="Adriaenssens E.M."/>
            <person name="Foster-Nyarko E."/>
            <person name="Jarju S."/>
            <person name="Secka A."/>
            <person name="Antonio M."/>
            <person name="Oren A."/>
            <person name="Chaudhuri R.R."/>
            <person name="La Ragione R."/>
            <person name="Hildebrand F."/>
            <person name="Pallen M.J."/>
        </authorList>
    </citation>
    <scope>NUCLEOTIDE SEQUENCE</scope>
    <source>
        <strain evidence="2">USAMLcec4-12693</strain>
    </source>
</reference>
<dbReference type="Pfam" id="PF20122">
    <property type="entry name" value="DUF6512"/>
    <property type="match status" value="1"/>
</dbReference>